<evidence type="ECO:0000256" key="3">
    <source>
        <dbReference type="ARBA" id="ARBA00022676"/>
    </source>
</evidence>
<dbReference type="InterPro" id="IPR009695">
    <property type="entry name" value="Diacylglyc_glucosyltr_N"/>
</dbReference>
<dbReference type="PANTHER" id="PTHR43025">
    <property type="entry name" value="MONOGALACTOSYLDIACYLGLYCEROL SYNTHASE"/>
    <property type="match status" value="1"/>
</dbReference>
<keyword evidence="3" id="KW-0328">Glycosyltransferase</keyword>
<comment type="similarity">
    <text evidence="2">Belongs to the glycosyltransferase 28 family.</text>
</comment>
<dbReference type="InterPro" id="IPR007235">
    <property type="entry name" value="Glyco_trans_28_C"/>
</dbReference>
<dbReference type="Gene3D" id="3.40.50.2000">
    <property type="entry name" value="Glycogen Phosphorylase B"/>
    <property type="match status" value="1"/>
</dbReference>
<evidence type="ECO:0000256" key="2">
    <source>
        <dbReference type="ARBA" id="ARBA00006962"/>
    </source>
</evidence>
<feature type="region of interest" description="Disordered" evidence="5">
    <location>
        <begin position="807"/>
        <end position="834"/>
    </location>
</feature>
<evidence type="ECO:0000256" key="1">
    <source>
        <dbReference type="ARBA" id="ARBA00004370"/>
    </source>
</evidence>
<evidence type="ECO:0000256" key="4">
    <source>
        <dbReference type="ARBA" id="ARBA00022679"/>
    </source>
</evidence>
<dbReference type="Pfam" id="PF04101">
    <property type="entry name" value="Glyco_tran_28_C"/>
    <property type="match status" value="1"/>
</dbReference>
<evidence type="ECO:0000313" key="8">
    <source>
        <dbReference type="EMBL" id="GLT22207.1"/>
    </source>
</evidence>
<protein>
    <submittedName>
        <fullName evidence="8">Uncharacterized protein</fullName>
    </submittedName>
</protein>
<feature type="domain" description="Glycosyl transferase family 28 C-terminal" evidence="6">
    <location>
        <begin position="211"/>
        <end position="343"/>
    </location>
</feature>
<dbReference type="EMBL" id="BSPX01000020">
    <property type="protein sequence ID" value="GLT22207.1"/>
    <property type="molecule type" value="Genomic_DNA"/>
</dbReference>
<sequence>MSSIGKVVIFYSSIGYGHISAAQSIQDEIRQRSPATRVLLQDIRTFMHPVWRRVDERLYWFIANNLPACFESLFRAMQARGSRVASLSMLPNDYPEESVSAYLTAQRPDAVLATHYGAAQVLGTLREKGLLSDTRIGWLHTDFFEGYFPRISKRIDRTFLAHPELETRWLAAGVPADKVVTSGMPVRIPAASADARRATLQGLGLSVDVPTLLLTGGKEGAGDYLGVVESIVRRCPGRLQIIAVCGTNTRQYDALADLRERLPDTVTLKPLGLLPRSEMASCMAATDILVTKAGGMTPAEAFALGVPTVLLDVISGHERENAALFQRQGLARFAASADDAGRSVMELLGDPAEREAMLRAQQEFRQGIDIASIVRFALDDGFRPGRPLPGYGVENGAPVQGIDQALAQLDSEAPAEVELLLSYATSKTPQRVVLENPFGHLAVRIGDTVYSANYIANPSVDPNFLQHVSLADYLYGIHRPSCSQVHTNTYGMAYGRETLGLRVQGIPAERRAAMVVEAHRIENGFRDASLRWSRSGLNCADVVARILAAGGYDDRSLYDRAGLPSMPLDLFERMRAHFEADTSLREELVAYRLLPGTQASYRFSRFPLSVGQPLRSMARVLSDAPRDVLEQATTRQVTSYFGDRRLYVEDLRACWPVSESADSSLTSRPHLALEQAILADLQRLLAAYVKLPLKRIERLGSFPAAQEFHRLVDRGLELARLATEHVEDDFRPRTDRLRALFTQLVEDYGRIDPLRLESRHVRAYLARLRVFESALGRELVPPGTSWALLPAWWNRMVTLARTSARSYPRSRGASGFSSGMRVDPGEVEPNGNAEEHGAHHLEADPVTRLTLGDQEEPIQGFQDAVGPVDLGRGDDALEIVSDQPGGVPHRLETHMTAATEHESPDFSQFHYH</sequence>
<comment type="caution">
    <text evidence="8">The sequence shown here is derived from an EMBL/GenBank/DDBJ whole genome shotgun (WGS) entry which is preliminary data.</text>
</comment>
<dbReference type="Proteomes" id="UP001157167">
    <property type="component" value="Unassembled WGS sequence"/>
</dbReference>
<evidence type="ECO:0000259" key="7">
    <source>
        <dbReference type="Pfam" id="PF06925"/>
    </source>
</evidence>
<name>A0ABQ6F9E5_9RHOO</name>
<gene>
    <name evidence="8" type="ORF">GCM10007933_16650</name>
</gene>
<reference evidence="9" key="1">
    <citation type="journal article" date="2019" name="Int. J. Syst. Evol. Microbiol.">
        <title>The Global Catalogue of Microorganisms (GCM) 10K type strain sequencing project: providing services to taxonomists for standard genome sequencing and annotation.</title>
        <authorList>
            <consortium name="The Broad Institute Genomics Platform"/>
            <consortium name="The Broad Institute Genome Sequencing Center for Infectious Disease"/>
            <person name="Wu L."/>
            <person name="Ma J."/>
        </authorList>
    </citation>
    <scope>NUCLEOTIDE SEQUENCE [LARGE SCALE GENOMIC DNA]</scope>
    <source>
        <strain evidence="9">NBRC 102407</strain>
    </source>
</reference>
<evidence type="ECO:0000256" key="5">
    <source>
        <dbReference type="SAM" id="MobiDB-lite"/>
    </source>
</evidence>
<organism evidence="8 9">
    <name type="scientific">Zoogloea oryzae</name>
    <dbReference type="NCBI Taxonomy" id="310767"/>
    <lineage>
        <taxon>Bacteria</taxon>
        <taxon>Pseudomonadati</taxon>
        <taxon>Pseudomonadota</taxon>
        <taxon>Betaproteobacteria</taxon>
        <taxon>Rhodocyclales</taxon>
        <taxon>Zoogloeaceae</taxon>
        <taxon>Zoogloea</taxon>
    </lineage>
</organism>
<dbReference type="InterPro" id="IPR050519">
    <property type="entry name" value="Glycosyltransf_28_UgtP"/>
</dbReference>
<accession>A0ABQ6F9E5</accession>
<keyword evidence="9" id="KW-1185">Reference proteome</keyword>
<dbReference type="PANTHER" id="PTHR43025:SF3">
    <property type="entry name" value="MONOGALACTOSYLDIACYLGLYCEROL SYNTHASE 1, CHLOROPLASTIC"/>
    <property type="match status" value="1"/>
</dbReference>
<proteinExistence type="inferred from homology"/>
<evidence type="ECO:0000313" key="9">
    <source>
        <dbReference type="Proteomes" id="UP001157167"/>
    </source>
</evidence>
<comment type="subcellular location">
    <subcellularLocation>
        <location evidence="1">Membrane</location>
    </subcellularLocation>
</comment>
<keyword evidence="4" id="KW-0808">Transferase</keyword>
<dbReference type="Pfam" id="PF06925">
    <property type="entry name" value="MGDG_synth"/>
    <property type="match status" value="1"/>
</dbReference>
<dbReference type="SUPFAM" id="SSF53756">
    <property type="entry name" value="UDP-Glycosyltransferase/glycogen phosphorylase"/>
    <property type="match status" value="1"/>
</dbReference>
<feature type="domain" description="Diacylglycerol glucosyltransferase N-terminal" evidence="7">
    <location>
        <begin position="18"/>
        <end position="186"/>
    </location>
</feature>
<evidence type="ECO:0000259" key="6">
    <source>
        <dbReference type="Pfam" id="PF04101"/>
    </source>
</evidence>